<comment type="caution">
    <text evidence="2">The sequence shown here is derived from an EMBL/GenBank/DDBJ whole genome shotgun (WGS) entry which is preliminary data.</text>
</comment>
<feature type="transmembrane region" description="Helical" evidence="1">
    <location>
        <begin position="134"/>
        <end position="153"/>
    </location>
</feature>
<dbReference type="Proteomes" id="UP001595817">
    <property type="component" value="Unassembled WGS sequence"/>
</dbReference>
<keyword evidence="1" id="KW-0472">Membrane</keyword>
<keyword evidence="3" id="KW-1185">Reference proteome</keyword>
<evidence type="ECO:0000256" key="1">
    <source>
        <dbReference type="SAM" id="Phobius"/>
    </source>
</evidence>
<proteinExistence type="predicted"/>
<sequence length="180" mass="20804">MNCWKTINVKKQYGFERIFLLSSIAFLTVFTVFHIIMGMVDAVPYSDRLFPLFTAVFFLIYPIHKSLHFIPLIRYREHVDFSVKKLFIYVPVLSLFVREPVPKFNFVLSLLMPFVVLNTALLAGAYILPAFAHYFSILLAFHCGLCLIDLIYVKHLVRSPKTSLVEETAHGYEILIPPSE</sequence>
<accession>A0ABV8X8C2</accession>
<reference evidence="3" key="1">
    <citation type="journal article" date="2019" name="Int. J. Syst. Evol. Microbiol.">
        <title>The Global Catalogue of Microorganisms (GCM) 10K type strain sequencing project: providing services to taxonomists for standard genome sequencing and annotation.</title>
        <authorList>
            <consortium name="The Broad Institute Genomics Platform"/>
            <consortium name="The Broad Institute Genome Sequencing Center for Infectious Disease"/>
            <person name="Wu L."/>
            <person name="Ma J."/>
        </authorList>
    </citation>
    <scope>NUCLEOTIDE SEQUENCE [LARGE SCALE GENOMIC DNA]</scope>
    <source>
        <strain evidence="3">CCUG 59778</strain>
    </source>
</reference>
<name>A0ABV8X8C2_9LACT</name>
<evidence type="ECO:0000313" key="3">
    <source>
        <dbReference type="Proteomes" id="UP001595817"/>
    </source>
</evidence>
<dbReference type="RefSeq" id="WP_378156599.1">
    <property type="nucleotide sequence ID" value="NZ_JBHSEC010000020.1"/>
</dbReference>
<organism evidence="2 3">
    <name type="scientific">Chungangia koreensis</name>
    <dbReference type="NCBI Taxonomy" id="752657"/>
    <lineage>
        <taxon>Bacteria</taxon>
        <taxon>Bacillati</taxon>
        <taxon>Bacillota</taxon>
        <taxon>Bacilli</taxon>
        <taxon>Lactobacillales</taxon>
        <taxon>Chungangia</taxon>
    </lineage>
</organism>
<feature type="transmembrane region" description="Helical" evidence="1">
    <location>
        <begin position="49"/>
        <end position="67"/>
    </location>
</feature>
<evidence type="ECO:0000313" key="2">
    <source>
        <dbReference type="EMBL" id="MFC4411543.1"/>
    </source>
</evidence>
<keyword evidence="1" id="KW-0812">Transmembrane</keyword>
<feature type="transmembrane region" description="Helical" evidence="1">
    <location>
        <begin position="106"/>
        <end position="128"/>
    </location>
</feature>
<dbReference type="EMBL" id="JBHSEC010000020">
    <property type="protein sequence ID" value="MFC4411543.1"/>
    <property type="molecule type" value="Genomic_DNA"/>
</dbReference>
<feature type="transmembrane region" description="Helical" evidence="1">
    <location>
        <begin position="18"/>
        <end position="37"/>
    </location>
</feature>
<dbReference type="InterPro" id="IPR021683">
    <property type="entry name" value="DUF3267"/>
</dbReference>
<dbReference type="Pfam" id="PF11667">
    <property type="entry name" value="DUF3267"/>
    <property type="match status" value="1"/>
</dbReference>
<protein>
    <submittedName>
        <fullName evidence="2">DUF3267 domain-containing protein</fullName>
    </submittedName>
</protein>
<keyword evidence="1" id="KW-1133">Transmembrane helix</keyword>
<gene>
    <name evidence="2" type="ORF">ACFOZY_14040</name>
</gene>